<evidence type="ECO:0000313" key="4">
    <source>
        <dbReference type="Proteomes" id="UP000294581"/>
    </source>
</evidence>
<proteinExistence type="predicted"/>
<evidence type="ECO:0000313" key="3">
    <source>
        <dbReference type="EMBL" id="TDY46375.1"/>
    </source>
</evidence>
<keyword evidence="4" id="KW-1185">Reference proteome</keyword>
<accession>A0A4R8LM59</accession>
<name>A0A4R8LM59_9BACL</name>
<dbReference type="PANTHER" id="PTHR46558">
    <property type="entry name" value="TRACRIPTIONAL REGULATORY PROTEIN-RELATED-RELATED"/>
    <property type="match status" value="1"/>
</dbReference>
<gene>
    <name evidence="3" type="ORF">C7445_107156</name>
</gene>
<dbReference type="RefSeq" id="WP_134159717.1">
    <property type="nucleotide sequence ID" value="NZ_SORF01000007.1"/>
</dbReference>
<organism evidence="3 4">
    <name type="scientific">Alicyclobacillus sacchari</name>
    <dbReference type="NCBI Taxonomy" id="392010"/>
    <lineage>
        <taxon>Bacteria</taxon>
        <taxon>Bacillati</taxon>
        <taxon>Bacillota</taxon>
        <taxon>Bacilli</taxon>
        <taxon>Bacillales</taxon>
        <taxon>Alicyclobacillaceae</taxon>
        <taxon>Alicyclobacillus</taxon>
    </lineage>
</organism>
<dbReference type="InterPro" id="IPR001387">
    <property type="entry name" value="Cro/C1-type_HTH"/>
</dbReference>
<sequence>MSDVFGRKLRAFRKLKNLTQIELAEKLAVSVAIVGSLERGTRVPTPQLVGEISRILQVSEDELFGRSASDVVGNDDTQARRNVR</sequence>
<protein>
    <submittedName>
        <fullName evidence="3">DNA-binding XRE family transcriptional regulator</fullName>
    </submittedName>
</protein>
<dbReference type="EMBL" id="SORF01000007">
    <property type="protein sequence ID" value="TDY46375.1"/>
    <property type="molecule type" value="Genomic_DNA"/>
</dbReference>
<evidence type="ECO:0000259" key="2">
    <source>
        <dbReference type="PROSITE" id="PS50943"/>
    </source>
</evidence>
<dbReference type="Gene3D" id="1.10.260.40">
    <property type="entry name" value="lambda repressor-like DNA-binding domains"/>
    <property type="match status" value="1"/>
</dbReference>
<dbReference type="CDD" id="cd00093">
    <property type="entry name" value="HTH_XRE"/>
    <property type="match status" value="1"/>
</dbReference>
<evidence type="ECO:0000256" key="1">
    <source>
        <dbReference type="ARBA" id="ARBA00023125"/>
    </source>
</evidence>
<comment type="caution">
    <text evidence="3">The sequence shown here is derived from an EMBL/GenBank/DDBJ whole genome shotgun (WGS) entry which is preliminary data.</text>
</comment>
<dbReference type="InterPro" id="IPR010982">
    <property type="entry name" value="Lambda_DNA-bd_dom_sf"/>
</dbReference>
<feature type="domain" description="HTH cro/C1-type" evidence="2">
    <location>
        <begin position="9"/>
        <end position="63"/>
    </location>
</feature>
<dbReference type="PANTHER" id="PTHR46558:SF11">
    <property type="entry name" value="HTH-TYPE TRANSCRIPTIONAL REGULATOR XRE"/>
    <property type="match status" value="1"/>
</dbReference>
<dbReference type="OrthoDB" id="3035529at2"/>
<dbReference type="Pfam" id="PF01381">
    <property type="entry name" value="HTH_3"/>
    <property type="match status" value="1"/>
</dbReference>
<dbReference type="GO" id="GO:0003677">
    <property type="term" value="F:DNA binding"/>
    <property type="evidence" value="ECO:0007669"/>
    <property type="project" value="UniProtKB-KW"/>
</dbReference>
<dbReference type="AlphaFoldDB" id="A0A4R8LM59"/>
<dbReference type="SMART" id="SM00530">
    <property type="entry name" value="HTH_XRE"/>
    <property type="match status" value="1"/>
</dbReference>
<dbReference type="Proteomes" id="UP000294581">
    <property type="component" value="Unassembled WGS sequence"/>
</dbReference>
<dbReference type="SUPFAM" id="SSF47413">
    <property type="entry name" value="lambda repressor-like DNA-binding domains"/>
    <property type="match status" value="1"/>
</dbReference>
<reference evidence="3 4" key="1">
    <citation type="submission" date="2019-03" db="EMBL/GenBank/DDBJ databases">
        <title>Genomic Encyclopedia of Type Strains, Phase IV (KMG-IV): sequencing the most valuable type-strain genomes for metagenomic binning, comparative biology and taxonomic classification.</title>
        <authorList>
            <person name="Goeker M."/>
        </authorList>
    </citation>
    <scope>NUCLEOTIDE SEQUENCE [LARGE SCALE GENOMIC DNA]</scope>
    <source>
        <strain evidence="3 4">DSM 17974</strain>
    </source>
</reference>
<dbReference type="PROSITE" id="PS50943">
    <property type="entry name" value="HTH_CROC1"/>
    <property type="match status" value="1"/>
</dbReference>
<keyword evidence="1 3" id="KW-0238">DNA-binding</keyword>